<keyword evidence="4 7" id="KW-1133">Transmembrane helix</keyword>
<gene>
    <name evidence="8" type="ORF">SI7747_04004756</name>
    <name evidence="9" type="ORF">SI8410_04005166</name>
</gene>
<keyword evidence="3 6" id="KW-0812">Transmembrane</keyword>
<evidence type="ECO:0000256" key="5">
    <source>
        <dbReference type="ARBA" id="ARBA00023136"/>
    </source>
</evidence>
<evidence type="ECO:0000256" key="7">
    <source>
        <dbReference type="SAM" id="Phobius"/>
    </source>
</evidence>
<comment type="subcellular location">
    <subcellularLocation>
        <location evidence="6">Cell membrane</location>
        <topology evidence="6">Multi-pass membrane protein</topology>
    </subcellularLocation>
    <subcellularLocation>
        <location evidence="1">Membrane</location>
        <topology evidence="1">Multi-pass membrane protein</topology>
    </subcellularLocation>
</comment>
<proteinExistence type="inferred from homology"/>
<dbReference type="GO" id="GO:0005886">
    <property type="term" value="C:plasma membrane"/>
    <property type="evidence" value="ECO:0007669"/>
    <property type="project" value="UniProtKB-SubCell"/>
</dbReference>
<evidence type="ECO:0000313" key="9">
    <source>
        <dbReference type="EMBL" id="CAA7394505.1"/>
    </source>
</evidence>
<comment type="similarity">
    <text evidence="2 6">Belongs to the complex I subunit 1 family.</text>
</comment>
<dbReference type="AlphaFoldDB" id="A0A7I8IK99"/>
<dbReference type="Proteomes" id="UP000663760">
    <property type="component" value="Chromosome 4"/>
</dbReference>
<feature type="transmembrane region" description="Helical" evidence="7">
    <location>
        <begin position="77"/>
        <end position="106"/>
    </location>
</feature>
<evidence type="ECO:0000256" key="1">
    <source>
        <dbReference type="ARBA" id="ARBA00004141"/>
    </source>
</evidence>
<dbReference type="GO" id="GO:0009060">
    <property type="term" value="P:aerobic respiration"/>
    <property type="evidence" value="ECO:0007669"/>
    <property type="project" value="TreeGrafter"/>
</dbReference>
<dbReference type="GO" id="GO:0003954">
    <property type="term" value="F:NADH dehydrogenase activity"/>
    <property type="evidence" value="ECO:0007669"/>
    <property type="project" value="TreeGrafter"/>
</dbReference>
<keyword evidence="5 7" id="KW-0472">Membrane</keyword>
<sequence>MAFVLCQKGPDVVGSFGWLQPLGNCLKLIIEEPISLSSSDFSLLEWPVSTFMLSLVAQGFAPFNYDMILSNPTIGLVYLFAAYFYLSNYYIRSVYYIIIIMIVIIMSP</sequence>
<evidence type="ECO:0000313" key="8">
    <source>
        <dbReference type="EMBL" id="CAA2618589.1"/>
    </source>
</evidence>
<dbReference type="EMBL" id="LR746267">
    <property type="protein sequence ID" value="CAA7394505.1"/>
    <property type="molecule type" value="Genomic_DNA"/>
</dbReference>
<name>A0A7I8IK99_SPIIN</name>
<dbReference type="PANTHER" id="PTHR11432:SF3">
    <property type="entry name" value="NADH-UBIQUINONE OXIDOREDUCTASE CHAIN 1"/>
    <property type="match status" value="1"/>
</dbReference>
<protein>
    <submittedName>
        <fullName evidence="8">Uncharacterized protein</fullName>
    </submittedName>
</protein>
<evidence type="ECO:0000313" key="10">
    <source>
        <dbReference type="Proteomes" id="UP000663760"/>
    </source>
</evidence>
<accession>A0A7I8IK99</accession>
<dbReference type="InterPro" id="IPR001694">
    <property type="entry name" value="NADH_UbQ_OxRdtase_su1/FPO"/>
</dbReference>
<evidence type="ECO:0000256" key="3">
    <source>
        <dbReference type="ARBA" id="ARBA00022692"/>
    </source>
</evidence>
<evidence type="ECO:0000256" key="4">
    <source>
        <dbReference type="ARBA" id="ARBA00022989"/>
    </source>
</evidence>
<dbReference type="Pfam" id="PF00146">
    <property type="entry name" value="NADHdh"/>
    <property type="match status" value="1"/>
</dbReference>
<keyword evidence="6" id="KW-0520">NAD</keyword>
<evidence type="ECO:0000256" key="2">
    <source>
        <dbReference type="ARBA" id="ARBA00010535"/>
    </source>
</evidence>
<keyword evidence="10" id="KW-1185">Reference proteome</keyword>
<organism evidence="8">
    <name type="scientific">Spirodela intermedia</name>
    <name type="common">Intermediate duckweed</name>
    <dbReference type="NCBI Taxonomy" id="51605"/>
    <lineage>
        <taxon>Eukaryota</taxon>
        <taxon>Viridiplantae</taxon>
        <taxon>Streptophyta</taxon>
        <taxon>Embryophyta</taxon>
        <taxon>Tracheophyta</taxon>
        <taxon>Spermatophyta</taxon>
        <taxon>Magnoliopsida</taxon>
        <taxon>Liliopsida</taxon>
        <taxon>Araceae</taxon>
        <taxon>Lemnoideae</taxon>
        <taxon>Spirodela</taxon>
    </lineage>
</organism>
<dbReference type="PANTHER" id="PTHR11432">
    <property type="entry name" value="NADH DEHYDROGENASE SUBUNIT 1"/>
    <property type="match status" value="1"/>
</dbReference>
<dbReference type="OrthoDB" id="605219at2759"/>
<reference evidence="8" key="1">
    <citation type="submission" date="2019-12" db="EMBL/GenBank/DDBJ databases">
        <authorList>
            <person name="Scholz U."/>
            <person name="Mascher M."/>
            <person name="Fiebig A."/>
        </authorList>
    </citation>
    <scope>NUCLEOTIDE SEQUENCE</scope>
</reference>
<evidence type="ECO:0000256" key="6">
    <source>
        <dbReference type="RuleBase" id="RU000471"/>
    </source>
</evidence>
<dbReference type="EMBL" id="LR743591">
    <property type="protein sequence ID" value="CAA2618589.1"/>
    <property type="molecule type" value="Genomic_DNA"/>
</dbReference>